<dbReference type="Gene3D" id="3.40.50.720">
    <property type="entry name" value="NAD(P)-binding Rossmann-like Domain"/>
    <property type="match status" value="1"/>
</dbReference>
<dbReference type="SUPFAM" id="SSF51735">
    <property type="entry name" value="NAD(P)-binding Rossmann-fold domains"/>
    <property type="match status" value="1"/>
</dbReference>
<dbReference type="InterPro" id="IPR008030">
    <property type="entry name" value="NmrA-like"/>
</dbReference>
<dbReference type="Proteomes" id="UP000076738">
    <property type="component" value="Unassembled WGS sequence"/>
</dbReference>
<dbReference type="STRING" id="1330018.A0A167KKT8"/>
<dbReference type="CDD" id="cd05251">
    <property type="entry name" value="NmrA_like_SDR_a"/>
    <property type="match status" value="1"/>
</dbReference>
<proteinExistence type="inferred from homology"/>
<name>A0A167KKT8_CALVF</name>
<dbReference type="InterPro" id="IPR036291">
    <property type="entry name" value="NAD(P)-bd_dom_sf"/>
</dbReference>
<dbReference type="EMBL" id="KV417293">
    <property type="protein sequence ID" value="KZO94746.1"/>
    <property type="molecule type" value="Genomic_DNA"/>
</dbReference>
<accession>A0A167KKT8</accession>
<comment type="similarity">
    <text evidence="1">Belongs to the NmrA-type oxidoreductase family.</text>
</comment>
<gene>
    <name evidence="4" type="ORF">CALVIDRAFT_599800</name>
</gene>
<protein>
    <submittedName>
        <fullName evidence="4">NAD(P)-binding protein</fullName>
    </submittedName>
</protein>
<dbReference type="AlphaFoldDB" id="A0A167KKT8"/>
<keyword evidence="2" id="KW-0521">NADP</keyword>
<evidence type="ECO:0000313" key="4">
    <source>
        <dbReference type="EMBL" id="KZO94746.1"/>
    </source>
</evidence>
<reference evidence="4 5" key="1">
    <citation type="journal article" date="2016" name="Mol. Biol. Evol.">
        <title>Comparative Genomics of Early-Diverging Mushroom-Forming Fungi Provides Insights into the Origins of Lignocellulose Decay Capabilities.</title>
        <authorList>
            <person name="Nagy L.G."/>
            <person name="Riley R."/>
            <person name="Tritt A."/>
            <person name="Adam C."/>
            <person name="Daum C."/>
            <person name="Floudas D."/>
            <person name="Sun H."/>
            <person name="Yadav J.S."/>
            <person name="Pangilinan J."/>
            <person name="Larsson K.H."/>
            <person name="Matsuura K."/>
            <person name="Barry K."/>
            <person name="Labutti K."/>
            <person name="Kuo R."/>
            <person name="Ohm R.A."/>
            <person name="Bhattacharya S.S."/>
            <person name="Shirouzu T."/>
            <person name="Yoshinaga Y."/>
            <person name="Martin F.M."/>
            <person name="Grigoriev I.V."/>
            <person name="Hibbett D.S."/>
        </authorList>
    </citation>
    <scope>NUCLEOTIDE SEQUENCE [LARGE SCALE GENOMIC DNA]</scope>
    <source>
        <strain evidence="4 5">TUFC12733</strain>
    </source>
</reference>
<dbReference type="PANTHER" id="PTHR42748">
    <property type="entry name" value="NITROGEN METABOLITE REPRESSION PROTEIN NMRA FAMILY MEMBER"/>
    <property type="match status" value="1"/>
</dbReference>
<dbReference type="InterPro" id="IPR051164">
    <property type="entry name" value="NmrA-like_oxidored"/>
</dbReference>
<sequence length="307" mass="33940">MSKRLVLVTGATGKQGGSLVKALLEHGGFEIRALSRNVDSESAQALDAKGVSVVPGDLSDKNSLLNACKNAYAVFGVSIPELFCGVDEELQGRNLVDACKENKVPLLIWSSLPSCKDTSDGRFIVTGFDAKAEVEKYIKAVEQPAIIFRTGGFASNLLLFGQLKRDEQDASKYHIFYQFVEGTSPQPWTYVEKDVGPVVLAAIEKWEDPAWRAELTKEPIPLVSYQITGDEMASIVSKVSGKEVDHVTIFPEDMHPGLKTMNLWCKERLWGYGNNIPVDIIVKLGVKMHTFDDYVRDAVIPWMNSQN</sequence>
<feature type="domain" description="NmrA-like" evidence="3">
    <location>
        <begin position="3"/>
        <end position="252"/>
    </location>
</feature>
<organism evidence="4 5">
    <name type="scientific">Calocera viscosa (strain TUFC12733)</name>
    <dbReference type="NCBI Taxonomy" id="1330018"/>
    <lineage>
        <taxon>Eukaryota</taxon>
        <taxon>Fungi</taxon>
        <taxon>Dikarya</taxon>
        <taxon>Basidiomycota</taxon>
        <taxon>Agaricomycotina</taxon>
        <taxon>Dacrymycetes</taxon>
        <taxon>Dacrymycetales</taxon>
        <taxon>Dacrymycetaceae</taxon>
        <taxon>Calocera</taxon>
    </lineage>
</organism>
<dbReference type="Pfam" id="PF05368">
    <property type="entry name" value="NmrA"/>
    <property type="match status" value="1"/>
</dbReference>
<dbReference type="PANTHER" id="PTHR42748:SF7">
    <property type="entry name" value="NMRA LIKE REDOX SENSOR 1-RELATED"/>
    <property type="match status" value="1"/>
</dbReference>
<dbReference type="GO" id="GO:0005634">
    <property type="term" value="C:nucleus"/>
    <property type="evidence" value="ECO:0007669"/>
    <property type="project" value="TreeGrafter"/>
</dbReference>
<dbReference type="Gene3D" id="3.90.25.10">
    <property type="entry name" value="UDP-galactose 4-epimerase, domain 1"/>
    <property type="match status" value="1"/>
</dbReference>
<dbReference type="OrthoDB" id="419598at2759"/>
<keyword evidence="5" id="KW-1185">Reference proteome</keyword>
<evidence type="ECO:0000256" key="2">
    <source>
        <dbReference type="ARBA" id="ARBA00022857"/>
    </source>
</evidence>
<evidence type="ECO:0000259" key="3">
    <source>
        <dbReference type="Pfam" id="PF05368"/>
    </source>
</evidence>
<evidence type="ECO:0000256" key="1">
    <source>
        <dbReference type="ARBA" id="ARBA00006328"/>
    </source>
</evidence>
<evidence type="ECO:0000313" key="5">
    <source>
        <dbReference type="Proteomes" id="UP000076738"/>
    </source>
</evidence>